<gene>
    <name evidence="2" type="ORF">COX37_00410</name>
</gene>
<reference evidence="2 3" key="1">
    <citation type="submission" date="2017-09" db="EMBL/GenBank/DDBJ databases">
        <title>Depth-based differentiation of microbial function through sediment-hosted aquifers and enrichment of novel symbionts in the deep terrestrial subsurface.</title>
        <authorList>
            <person name="Probst A.J."/>
            <person name="Ladd B."/>
            <person name="Jarett J.K."/>
            <person name="Geller-Mcgrath D.E."/>
            <person name="Sieber C.M."/>
            <person name="Emerson J.B."/>
            <person name="Anantharaman K."/>
            <person name="Thomas B.C."/>
            <person name="Malmstrom R."/>
            <person name="Stieglmeier M."/>
            <person name="Klingl A."/>
            <person name="Woyke T."/>
            <person name="Ryan C.M."/>
            <person name="Banfield J.F."/>
        </authorList>
    </citation>
    <scope>NUCLEOTIDE SEQUENCE [LARGE SCALE GENOMIC DNA]</scope>
    <source>
        <strain evidence="2">CG23_combo_of_CG06-09_8_20_14_all_39_17</strain>
    </source>
</reference>
<dbReference type="EMBL" id="PCRO01000007">
    <property type="protein sequence ID" value="PIP23103.1"/>
    <property type="molecule type" value="Genomic_DNA"/>
</dbReference>
<sequence>MSINWKVWAPISIATIVAFATVEFYQSLIETFQAPITAKEKSVKTIPATGSVDDAVNAIIAGASDDQALFIDAEKDADLITADNQAINDFGQSYDENEF</sequence>
<accession>A0A2G9YWI9</accession>
<evidence type="ECO:0000256" key="1">
    <source>
        <dbReference type="SAM" id="Phobius"/>
    </source>
</evidence>
<evidence type="ECO:0000313" key="2">
    <source>
        <dbReference type="EMBL" id="PIP23103.1"/>
    </source>
</evidence>
<dbReference type="Proteomes" id="UP000229976">
    <property type="component" value="Unassembled WGS sequence"/>
</dbReference>
<proteinExistence type="predicted"/>
<organism evidence="2 3">
    <name type="scientific">Candidatus Nealsonbacteria bacterium CG23_combo_of_CG06-09_8_20_14_all_39_17</name>
    <dbReference type="NCBI Taxonomy" id="1974722"/>
    <lineage>
        <taxon>Bacteria</taxon>
        <taxon>Candidatus Nealsoniibacteriota</taxon>
    </lineage>
</organism>
<name>A0A2G9YWI9_9BACT</name>
<feature type="transmembrane region" description="Helical" evidence="1">
    <location>
        <begin position="7"/>
        <end position="25"/>
    </location>
</feature>
<keyword evidence="1" id="KW-0812">Transmembrane</keyword>
<protein>
    <submittedName>
        <fullName evidence="2">Uncharacterized protein</fullName>
    </submittedName>
</protein>
<keyword evidence="1" id="KW-1133">Transmembrane helix</keyword>
<dbReference type="AlphaFoldDB" id="A0A2G9YWI9"/>
<keyword evidence="1" id="KW-0472">Membrane</keyword>
<evidence type="ECO:0000313" key="3">
    <source>
        <dbReference type="Proteomes" id="UP000229976"/>
    </source>
</evidence>
<comment type="caution">
    <text evidence="2">The sequence shown here is derived from an EMBL/GenBank/DDBJ whole genome shotgun (WGS) entry which is preliminary data.</text>
</comment>